<keyword evidence="4" id="KW-1185">Reference proteome</keyword>
<gene>
    <name evidence="3" type="ORF">GCT13_10870</name>
</gene>
<dbReference type="RefSeq" id="WP_152757762.1">
    <property type="nucleotide sequence ID" value="NZ_WHNP01000008.1"/>
</dbReference>
<dbReference type="Proteomes" id="UP000484381">
    <property type="component" value="Unassembled WGS sequence"/>
</dbReference>
<feature type="domain" description="Glycosyl transferase family 1" evidence="1">
    <location>
        <begin position="187"/>
        <end position="341"/>
    </location>
</feature>
<dbReference type="GO" id="GO:0016757">
    <property type="term" value="F:glycosyltransferase activity"/>
    <property type="evidence" value="ECO:0007669"/>
    <property type="project" value="InterPro"/>
</dbReference>
<comment type="caution">
    <text evidence="3">The sequence shown here is derived from an EMBL/GenBank/DDBJ whole genome shotgun (WGS) entry which is preliminary data.</text>
</comment>
<dbReference type="Gene3D" id="3.40.50.2000">
    <property type="entry name" value="Glycogen Phosphorylase B"/>
    <property type="match status" value="2"/>
</dbReference>
<organism evidence="3 4">
    <name type="scientific">Paraburkholderia franconis</name>
    <dbReference type="NCBI Taxonomy" id="2654983"/>
    <lineage>
        <taxon>Bacteria</taxon>
        <taxon>Pseudomonadati</taxon>
        <taxon>Pseudomonadota</taxon>
        <taxon>Betaproteobacteria</taxon>
        <taxon>Burkholderiales</taxon>
        <taxon>Burkholderiaceae</taxon>
        <taxon>Paraburkholderia</taxon>
    </lineage>
</organism>
<dbReference type="InterPro" id="IPR001296">
    <property type="entry name" value="Glyco_trans_1"/>
</dbReference>
<evidence type="ECO:0000259" key="1">
    <source>
        <dbReference type="Pfam" id="PF00534"/>
    </source>
</evidence>
<accession>A0A7X1N8P0</accession>
<evidence type="ECO:0000313" key="3">
    <source>
        <dbReference type="EMBL" id="MPW17420.1"/>
    </source>
</evidence>
<reference evidence="3 4" key="1">
    <citation type="submission" date="2019-10" db="EMBL/GenBank/DDBJ databases">
        <title>Paraburkholderia sp. isolated from nodules of Mimosa pudica from Brazilian Atlantic Forest soils.</title>
        <authorList>
            <person name="Paulitsch F."/>
            <person name="Hungria M."/>
            <person name="Dall'Agnol R."/>
        </authorList>
    </citation>
    <scope>NUCLEOTIDE SEQUENCE [LARGE SCALE GENOMIC DNA]</scope>
    <source>
        <strain evidence="3 4">CNPSo 3157</strain>
    </source>
</reference>
<protein>
    <submittedName>
        <fullName evidence="3">Glycosyltransferase</fullName>
    </submittedName>
</protein>
<sequence>MKVLMLVNSMGNGGAERVAATLVNSWARRGDAVTLVATFTGHGACAYPVSDRVRFVYLADLIVRSGRGPVAYLERFRALRRVIRSSAPDVIVSLLPNVNIAAIVSSRGLGIPIIACEHNNPVAEGRSSLWRLLCGAVYPLADVVTMLTESAVAPFAAMVKAKRFAVVPNPLPDDLPFPSEPRTCVSTRKRLMSVGRLCHQKQFDLLIAVFSRLADEFPDWDLWIWGEGPDRQKLEAQIADLRLRDRILLPGTTQTLWFEMMHAHAFALSSRHEGLPMALMEGMALGLPAVAFDCPSGPRELMRDGQDGLLVPMGDVEAFTRAVRHMLSDEVLRIEMGRRAERSIRERYSLETILAQWDELFAQVGVPGVGKVRAGSSLAGQ</sequence>
<name>A0A7X1N8P0_9BURK</name>
<dbReference type="AlphaFoldDB" id="A0A7X1N8P0"/>
<dbReference type="Pfam" id="PF00534">
    <property type="entry name" value="Glycos_transf_1"/>
    <property type="match status" value="1"/>
</dbReference>
<dbReference type="InterPro" id="IPR028098">
    <property type="entry name" value="Glyco_trans_4-like_N"/>
</dbReference>
<evidence type="ECO:0000313" key="4">
    <source>
        <dbReference type="Proteomes" id="UP000484381"/>
    </source>
</evidence>
<keyword evidence="3" id="KW-0808">Transferase</keyword>
<dbReference type="CDD" id="cd03820">
    <property type="entry name" value="GT4_AmsD-like"/>
    <property type="match status" value="1"/>
</dbReference>
<dbReference type="PANTHER" id="PTHR12526">
    <property type="entry name" value="GLYCOSYLTRANSFERASE"/>
    <property type="match status" value="1"/>
</dbReference>
<feature type="domain" description="Glycosyltransferase subfamily 4-like N-terminal" evidence="2">
    <location>
        <begin position="13"/>
        <end position="169"/>
    </location>
</feature>
<dbReference type="EMBL" id="WHNP01000008">
    <property type="protein sequence ID" value="MPW17420.1"/>
    <property type="molecule type" value="Genomic_DNA"/>
</dbReference>
<dbReference type="SUPFAM" id="SSF53756">
    <property type="entry name" value="UDP-Glycosyltransferase/glycogen phosphorylase"/>
    <property type="match status" value="1"/>
</dbReference>
<evidence type="ECO:0000259" key="2">
    <source>
        <dbReference type="Pfam" id="PF13579"/>
    </source>
</evidence>
<dbReference type="Pfam" id="PF13579">
    <property type="entry name" value="Glyco_trans_4_4"/>
    <property type="match status" value="1"/>
</dbReference>
<proteinExistence type="predicted"/>